<feature type="binding site" evidence="19">
    <location>
        <position position="329"/>
    </location>
    <ligand>
        <name>Zn(2+)</name>
        <dbReference type="ChEBI" id="CHEBI:29105"/>
        <label>1</label>
    </ligand>
</feature>
<dbReference type="GO" id="GO:0080132">
    <property type="term" value="F:fatty acid 2-hydroxylase activity"/>
    <property type="evidence" value="ECO:0007669"/>
    <property type="project" value="InterPro"/>
</dbReference>
<dbReference type="InterPro" id="IPR014430">
    <property type="entry name" value="Scs7"/>
</dbReference>
<feature type="transmembrane region" description="Helical" evidence="22">
    <location>
        <begin position="289"/>
        <end position="308"/>
    </location>
</feature>
<comment type="pathway">
    <text evidence="3">Lipid metabolism.</text>
</comment>
<dbReference type="InterPro" id="IPR036400">
    <property type="entry name" value="Cyt_B5-like_heme/steroid_sf"/>
</dbReference>
<organism evidence="24">
    <name type="scientific">Strombidium rassoulzadegani</name>
    <dbReference type="NCBI Taxonomy" id="1082188"/>
    <lineage>
        <taxon>Eukaryota</taxon>
        <taxon>Sar</taxon>
        <taxon>Alveolata</taxon>
        <taxon>Ciliophora</taxon>
        <taxon>Intramacronucleata</taxon>
        <taxon>Spirotrichea</taxon>
        <taxon>Oligotrichia</taxon>
        <taxon>Strombidiidae</taxon>
        <taxon>Strombidium</taxon>
    </lineage>
</organism>
<keyword evidence="15 18" id="KW-0443">Lipid metabolism</keyword>
<comment type="cofactor">
    <cofactor evidence="18 19">
        <name>Zn(2+)</name>
        <dbReference type="ChEBI" id="CHEBI:29105"/>
    </cofactor>
    <text evidence="18 19">Binds 2 Zn(2+) ions per subunit that likely form a catalytic dimetal center.</text>
</comment>
<protein>
    <recommendedName>
        <fullName evidence="18">Fatty acid 2-hydroxylase</fullName>
        <ecNumber evidence="18">1.-.-.-</ecNumber>
    </recommendedName>
</protein>
<reference evidence="24" key="1">
    <citation type="submission" date="2021-01" db="EMBL/GenBank/DDBJ databases">
        <authorList>
            <person name="Corre E."/>
            <person name="Pelletier E."/>
            <person name="Niang G."/>
            <person name="Scheremetjew M."/>
            <person name="Finn R."/>
            <person name="Kale V."/>
            <person name="Holt S."/>
            <person name="Cochrane G."/>
            <person name="Meng A."/>
            <person name="Brown T."/>
            <person name="Cohen L."/>
        </authorList>
    </citation>
    <scope>NUCLEOTIDE SEQUENCE</scope>
    <source>
        <strain evidence="24">Ras09</strain>
    </source>
</reference>
<keyword evidence="11 19" id="KW-0862">Zinc</keyword>
<feature type="binding site" description="axial binding residue" evidence="20">
    <location>
        <position position="65"/>
    </location>
    <ligand>
        <name>heme</name>
        <dbReference type="ChEBI" id="CHEBI:30413"/>
    </ligand>
    <ligandPart>
        <name>Fe</name>
        <dbReference type="ChEBI" id="CHEBI:18248"/>
    </ligandPart>
</feature>
<accession>A0A7S3CN35</accession>
<evidence type="ECO:0000256" key="17">
    <source>
        <dbReference type="ARBA" id="ARBA00023160"/>
    </source>
</evidence>
<keyword evidence="17 18" id="KW-0275">Fatty acid biosynthesis</keyword>
<evidence type="ECO:0000256" key="19">
    <source>
        <dbReference type="PIRSR" id="PIRSR005149-1"/>
    </source>
</evidence>
<dbReference type="Gene3D" id="3.10.120.10">
    <property type="entry name" value="Cytochrome b5-like heme/steroid binding domain"/>
    <property type="match status" value="1"/>
</dbReference>
<evidence type="ECO:0000256" key="14">
    <source>
        <dbReference type="ARBA" id="ARBA00023004"/>
    </source>
</evidence>
<comment type="cofactor">
    <cofactor evidence="20">
        <name>Fe cation</name>
        <dbReference type="ChEBI" id="CHEBI:24875"/>
    </cofactor>
</comment>
<evidence type="ECO:0000256" key="13">
    <source>
        <dbReference type="ARBA" id="ARBA00023002"/>
    </source>
</evidence>
<keyword evidence="9 18" id="KW-0256">Endoplasmic reticulum</keyword>
<evidence type="ECO:0000256" key="1">
    <source>
        <dbReference type="ARBA" id="ARBA00004477"/>
    </source>
</evidence>
<keyword evidence="12 22" id="KW-1133">Transmembrane helix</keyword>
<feature type="compositionally biased region" description="Basic and acidic residues" evidence="21">
    <location>
        <begin position="93"/>
        <end position="104"/>
    </location>
</feature>
<keyword evidence="16 18" id="KW-0472">Membrane</keyword>
<dbReference type="PROSITE" id="PS00191">
    <property type="entry name" value="CYTOCHROME_B5_1"/>
    <property type="match status" value="1"/>
</dbReference>
<dbReference type="AlphaFoldDB" id="A0A7S3CN35"/>
<feature type="transmembrane region" description="Helical" evidence="22">
    <location>
        <begin position="201"/>
        <end position="219"/>
    </location>
</feature>
<evidence type="ECO:0000256" key="6">
    <source>
        <dbReference type="ARBA" id="ARBA00022617"/>
    </source>
</evidence>
<feature type="binding site" evidence="19">
    <location>
        <position position="254"/>
    </location>
    <ligand>
        <name>Zn(2+)</name>
        <dbReference type="ChEBI" id="CHEBI:29105"/>
        <label>1</label>
    </ligand>
</feature>
<evidence type="ECO:0000313" key="24">
    <source>
        <dbReference type="EMBL" id="CAE0232665.1"/>
    </source>
</evidence>
<feature type="binding site" evidence="19">
    <location>
        <position position="253"/>
    </location>
    <ligand>
        <name>Zn(2+)</name>
        <dbReference type="ChEBI" id="CHEBI:29105"/>
        <label>1</label>
    </ligand>
</feature>
<feature type="region of interest" description="Disordered" evidence="21">
    <location>
        <begin position="83"/>
        <end position="104"/>
    </location>
</feature>
<evidence type="ECO:0000259" key="23">
    <source>
        <dbReference type="PROSITE" id="PS50255"/>
    </source>
</evidence>
<feature type="binding site" evidence="19">
    <location>
        <position position="229"/>
    </location>
    <ligand>
        <name>Zn(2+)</name>
        <dbReference type="ChEBI" id="CHEBI:29105"/>
        <label>1</label>
    </ligand>
</feature>
<dbReference type="InterPro" id="IPR001199">
    <property type="entry name" value="Cyt_B5-like_heme/steroid-bd"/>
</dbReference>
<feature type="binding site" evidence="19">
    <location>
        <position position="332"/>
    </location>
    <ligand>
        <name>Zn(2+)</name>
        <dbReference type="ChEBI" id="CHEBI:29105"/>
        <label>1</label>
    </ligand>
</feature>
<dbReference type="PROSITE" id="PS50255">
    <property type="entry name" value="CYTOCHROME_B5_2"/>
    <property type="match status" value="1"/>
</dbReference>
<dbReference type="EC" id="1.-.-.-" evidence="18"/>
<feature type="transmembrane region" description="Helical" evidence="22">
    <location>
        <begin position="263"/>
        <end position="283"/>
    </location>
</feature>
<sequence length="372" mass="43065">MSSEKVFESEAQVAQLYKAEGKKVIIFQGVVYDVEEYMTTHPGGGDLIGDELGTNIEEKFEEAEHTKAARRIFRDLPVVGKMKPEEAASTSSSEEKEKANEAEKKLAATKNGAAHMDGGSLNSKFDFDYNRGIWWQIWNTEWTFEEYYDYINDPKVLVNPIRDLRLFDNGVLELLTLTPWFFIPLVYVPIGLYWMSNNECNLIETLVLLVLGVLTWTLFEYSLHRFLFHSEELAIFPRFSKFYAIHFLVHGIHHAFPQDRYRLVFPPILGIVIMQFTIISPVKAISGPYYQWALLAGVDIGYIGYDMIHYFLHHADPKDGYWKMMKVYHMQHHYKNGQLGFGVSNKFWDVVFRTEIIDEQTKGKANSAVKQD</sequence>
<feature type="binding site" evidence="19">
    <location>
        <position position="250"/>
    </location>
    <ligand>
        <name>Zn(2+)</name>
        <dbReference type="ChEBI" id="CHEBI:29105"/>
        <label>1</label>
    </ligand>
</feature>
<evidence type="ECO:0000256" key="10">
    <source>
        <dbReference type="ARBA" id="ARBA00022832"/>
    </source>
</evidence>
<evidence type="ECO:0000256" key="2">
    <source>
        <dbReference type="ARBA" id="ARBA00004991"/>
    </source>
</evidence>
<evidence type="ECO:0000256" key="8">
    <source>
        <dbReference type="ARBA" id="ARBA00022723"/>
    </source>
</evidence>
<keyword evidence="14 18" id="KW-0408">Iron</keyword>
<proteinExistence type="inferred from homology"/>
<evidence type="ECO:0000256" key="22">
    <source>
        <dbReference type="SAM" id="Phobius"/>
    </source>
</evidence>
<evidence type="ECO:0000256" key="3">
    <source>
        <dbReference type="ARBA" id="ARBA00005189"/>
    </source>
</evidence>
<dbReference type="PIRSF" id="PIRSF005149">
    <property type="entry name" value="IPC-B_HD"/>
    <property type="match status" value="1"/>
</dbReference>
<evidence type="ECO:0000256" key="12">
    <source>
        <dbReference type="ARBA" id="ARBA00022989"/>
    </source>
</evidence>
<keyword evidence="7 22" id="KW-0812">Transmembrane</keyword>
<feature type="binding site" description="axial binding residue" evidence="20">
    <location>
        <position position="41"/>
    </location>
    <ligand>
        <name>heme</name>
        <dbReference type="ChEBI" id="CHEBI:30413"/>
    </ligand>
    <ligandPart>
        <name>Fe</name>
        <dbReference type="ChEBI" id="CHEBI:18248"/>
    </ligandPart>
</feature>
<dbReference type="Pfam" id="PF04116">
    <property type="entry name" value="FA_hydroxylase"/>
    <property type="match status" value="1"/>
</dbReference>
<feature type="binding site" evidence="19">
    <location>
        <position position="333"/>
    </location>
    <ligand>
        <name>Zn(2+)</name>
        <dbReference type="ChEBI" id="CHEBI:29105"/>
        <label>1</label>
    </ligand>
</feature>
<dbReference type="EMBL" id="HBIA01008686">
    <property type="protein sequence ID" value="CAE0232665.1"/>
    <property type="molecule type" value="Transcribed_RNA"/>
</dbReference>
<feature type="binding site" evidence="19">
    <location>
        <position position="224"/>
    </location>
    <ligand>
        <name>Zn(2+)</name>
        <dbReference type="ChEBI" id="CHEBI:29105"/>
        <label>1</label>
    </ligand>
</feature>
<evidence type="ECO:0000256" key="4">
    <source>
        <dbReference type="ARBA" id="ARBA00005747"/>
    </source>
</evidence>
<comment type="similarity">
    <text evidence="4 18">Belongs to the sterol desaturase family. SCS7 subfamily.</text>
</comment>
<evidence type="ECO:0000256" key="11">
    <source>
        <dbReference type="ARBA" id="ARBA00022833"/>
    </source>
</evidence>
<dbReference type="PANTHER" id="PTHR12863">
    <property type="entry name" value="FATTY ACID HYDROXYLASE"/>
    <property type="match status" value="1"/>
</dbReference>
<evidence type="ECO:0000256" key="7">
    <source>
        <dbReference type="ARBA" id="ARBA00022692"/>
    </source>
</evidence>
<evidence type="ECO:0000256" key="9">
    <source>
        <dbReference type="ARBA" id="ARBA00022824"/>
    </source>
</evidence>
<comment type="function">
    <text evidence="18">Catalyzes stereospecific hydroxylation of free fatty acids at the C-2 position to produce (R)-2-hydroxy fatty acids, which are building blocks of sphingolipids and glycosphingolipids common in neural tissue and epidermis. Plays an essential role in the synthesis of galactosphingolipids of the myelin sheath. Responsible for the synthesis of sphingolipids and glycosphingolipids involved in the formation of epidermal lamellar bodies critical for skin permeability barrier. Participates in the synthesis of glycosphingolipids and a fraction of type II wax diesters in sebaceous gland, specifically regulating hair follicle homeostasis. Involved in the synthesis of sphingolipids of plasma membrane rafts, controlling lipid raft mobility and trafficking of raft-associated proteins.</text>
</comment>
<dbReference type="InterPro" id="IPR006694">
    <property type="entry name" value="Fatty_acid_hydroxylase"/>
</dbReference>
<keyword evidence="6 20" id="KW-0349">Heme</keyword>
<evidence type="ECO:0000256" key="5">
    <source>
        <dbReference type="ARBA" id="ARBA00022516"/>
    </source>
</evidence>
<evidence type="ECO:0000256" key="15">
    <source>
        <dbReference type="ARBA" id="ARBA00023098"/>
    </source>
</evidence>
<feature type="binding site" evidence="19">
    <location>
        <position position="313"/>
    </location>
    <ligand>
        <name>Zn(2+)</name>
        <dbReference type="ChEBI" id="CHEBI:29105"/>
        <label>1</label>
    </ligand>
</feature>
<dbReference type="InterPro" id="IPR018506">
    <property type="entry name" value="Cyt_B5_heme-BS"/>
</dbReference>
<keyword evidence="10 18" id="KW-0276">Fatty acid metabolism</keyword>
<evidence type="ECO:0000256" key="20">
    <source>
        <dbReference type="PIRSR" id="PIRSR005149-50"/>
    </source>
</evidence>
<keyword evidence="8 18" id="KW-0479">Metal-binding</keyword>
<evidence type="ECO:0000256" key="21">
    <source>
        <dbReference type="SAM" id="MobiDB-lite"/>
    </source>
</evidence>
<evidence type="ECO:0000256" key="16">
    <source>
        <dbReference type="ARBA" id="ARBA00023136"/>
    </source>
</evidence>
<dbReference type="GO" id="GO:0005506">
    <property type="term" value="F:iron ion binding"/>
    <property type="evidence" value="ECO:0007669"/>
    <property type="project" value="UniProtKB-UniRule"/>
</dbReference>
<dbReference type="GO" id="GO:0020037">
    <property type="term" value="F:heme binding"/>
    <property type="evidence" value="ECO:0007669"/>
    <property type="project" value="InterPro"/>
</dbReference>
<gene>
    <name evidence="24" type="ORF">SRAS04492_LOCUS4463</name>
</gene>
<feature type="binding site" evidence="19">
    <location>
        <position position="309"/>
    </location>
    <ligand>
        <name>Zn(2+)</name>
        <dbReference type="ChEBI" id="CHEBI:29105"/>
        <label>1</label>
    </ligand>
</feature>
<evidence type="ECO:0000256" key="18">
    <source>
        <dbReference type="PIRNR" id="PIRNR005149"/>
    </source>
</evidence>
<comment type="subcellular location">
    <subcellularLocation>
        <location evidence="1">Endoplasmic reticulum membrane</location>
        <topology evidence="1">Multi-pass membrane protein</topology>
    </subcellularLocation>
</comment>
<keyword evidence="13 18" id="KW-0560">Oxidoreductase</keyword>
<dbReference type="PANTHER" id="PTHR12863:SF1">
    <property type="entry name" value="FATTY ACID 2-HYDROXYLASE"/>
    <property type="match status" value="1"/>
</dbReference>
<dbReference type="SMART" id="SM01117">
    <property type="entry name" value="Cyt-b5"/>
    <property type="match status" value="1"/>
</dbReference>
<dbReference type="GO" id="GO:0006633">
    <property type="term" value="P:fatty acid biosynthetic process"/>
    <property type="evidence" value="ECO:0007669"/>
    <property type="project" value="UniProtKB-KW"/>
</dbReference>
<keyword evidence="5 18" id="KW-0444">Lipid biosynthesis</keyword>
<feature type="domain" description="Cytochrome b5 heme-binding" evidence="23">
    <location>
        <begin position="1"/>
        <end position="83"/>
    </location>
</feature>
<comment type="pathway">
    <text evidence="2">Sphingolipid metabolism.</text>
</comment>
<dbReference type="Pfam" id="PF00173">
    <property type="entry name" value="Cyt-b5"/>
    <property type="match status" value="1"/>
</dbReference>
<name>A0A7S3CN35_9SPIT</name>
<dbReference type="GO" id="GO:0005789">
    <property type="term" value="C:endoplasmic reticulum membrane"/>
    <property type="evidence" value="ECO:0007669"/>
    <property type="project" value="UniProtKB-SubCell"/>
</dbReference>
<feature type="transmembrane region" description="Helical" evidence="22">
    <location>
        <begin position="171"/>
        <end position="195"/>
    </location>
</feature>
<dbReference type="SUPFAM" id="SSF55856">
    <property type="entry name" value="Cytochrome b5-like heme/steroid binding domain"/>
    <property type="match status" value="1"/>
</dbReference>